<name>A0A2P2BRK7_9FIRM</name>
<keyword evidence="2" id="KW-1185">Reference proteome</keyword>
<organism evidence="1 2">
    <name type="scientific">Romboutsia hominis</name>
    <dbReference type="NCBI Taxonomy" id="1507512"/>
    <lineage>
        <taxon>Bacteria</taxon>
        <taxon>Bacillati</taxon>
        <taxon>Bacillota</taxon>
        <taxon>Clostridia</taxon>
        <taxon>Peptostreptococcales</taxon>
        <taxon>Peptostreptococcaceae</taxon>
        <taxon>Romboutsia</taxon>
    </lineage>
</organism>
<evidence type="ECO:0000313" key="2">
    <source>
        <dbReference type="Proteomes" id="UP000245695"/>
    </source>
</evidence>
<accession>A0A2P2BRK7</accession>
<proteinExistence type="predicted"/>
<dbReference type="EMBL" id="LN650648">
    <property type="protein sequence ID" value="CEI72942.1"/>
    <property type="molecule type" value="Genomic_DNA"/>
</dbReference>
<dbReference type="Gene3D" id="3.90.1570.30">
    <property type="match status" value="1"/>
</dbReference>
<dbReference type="RefSeq" id="WP_166505436.1">
    <property type="nucleotide sequence ID" value="NZ_LN650648.1"/>
</dbReference>
<gene>
    <name evidence="1" type="ORF">FRIFI_1407</name>
</gene>
<dbReference type="KEGG" id="rhom:FRIFI_1407"/>
<sequence length="525" mass="62282">MFFNTNEEWFISYWEKTDFSMWNESDIREEFIAPLLNILGYSKRTVNDIIREKSLKLNTPFHRIGRKKIQIDYIPTIRLKSFWIIEAKPGNERNMGNGDLLQAHLYAIHPEVQVPLIVLCNGWELKIYDSATITDWSKPILDINKYNCRDKFEELKYALSAESILEFQRGRIIQNIKNTFSVEIDIKNLNDFEMKFNRMCIDLKKDIKNNERELEKKHWDERVLKYKKRLKEESDKGLIIKMDILGKHMLHAADEYIKRIKESDRLRQIELINILVTYYRGAPHSIFRVNFLYILLELLKSDIKVDGTLYFKTIDQLIEEVALSNISYHKESEFHNVLAHLENTCCRISKKIAIKVYMDLVKDKIKNIKKNMSKEDLIKDNPTVSAEMIKLISIYAENLWRLFSNFKNTDLMWEGIWLLEDYEIQIDNLQDKKYPNNDGDLLFFESYGRGYDILNIGSWDVLNRTESIPILKSKNFDSRIIQFALSSREDIIKNIPTPKCKPDGYEYSKKLIDKIYSVNNIMKQV</sequence>
<dbReference type="Proteomes" id="UP000245695">
    <property type="component" value="Chromosome 1"/>
</dbReference>
<reference evidence="1 2" key="1">
    <citation type="submission" date="2014-09" db="EMBL/GenBank/DDBJ databases">
        <authorList>
            <person name="Hornung B.V."/>
        </authorList>
    </citation>
    <scope>NUCLEOTIDE SEQUENCE [LARGE SCALE GENOMIC DNA]</scope>
    <source>
        <strain evidence="1 2">FRIFI</strain>
    </source>
</reference>
<evidence type="ECO:0000313" key="1">
    <source>
        <dbReference type="EMBL" id="CEI72942.1"/>
    </source>
</evidence>
<protein>
    <submittedName>
        <fullName evidence="1">Type I restriction enzyme r protein n terminus (Hsdr n)</fullName>
    </submittedName>
</protein>
<dbReference type="AlphaFoldDB" id="A0A2P2BRK7"/>